<keyword evidence="4" id="KW-1185">Reference proteome</keyword>
<feature type="chain" id="PRO_5045572356" evidence="2">
    <location>
        <begin position="26"/>
        <end position="290"/>
    </location>
</feature>
<dbReference type="Pfam" id="PF04185">
    <property type="entry name" value="Phosphoesterase"/>
    <property type="match status" value="1"/>
</dbReference>
<proteinExistence type="predicted"/>
<dbReference type="PANTHER" id="PTHR31956:SF1">
    <property type="entry name" value="NON-SPECIFIC PHOSPHOLIPASE C1"/>
    <property type="match status" value="1"/>
</dbReference>
<keyword evidence="2" id="KW-0732">Signal</keyword>
<evidence type="ECO:0000313" key="4">
    <source>
        <dbReference type="Proteomes" id="UP001589747"/>
    </source>
</evidence>
<dbReference type="Proteomes" id="UP001589747">
    <property type="component" value="Unassembled WGS sequence"/>
</dbReference>
<dbReference type="Gene3D" id="3.40.720.10">
    <property type="entry name" value="Alkaline Phosphatase, subunit A"/>
    <property type="match status" value="1"/>
</dbReference>
<protein>
    <submittedName>
        <fullName evidence="3">Alkaline phosphatase family protein</fullName>
    </submittedName>
</protein>
<name>A0ABV5KTZ9_9BACL</name>
<gene>
    <name evidence="3" type="ORF">ACFFSY_22470</name>
</gene>
<comment type="caution">
    <text evidence="3">The sequence shown here is derived from an EMBL/GenBank/DDBJ whole genome shotgun (WGS) entry which is preliminary data.</text>
</comment>
<dbReference type="InterPro" id="IPR017850">
    <property type="entry name" value="Alkaline_phosphatase_core_sf"/>
</dbReference>
<reference evidence="3 4" key="1">
    <citation type="submission" date="2024-09" db="EMBL/GenBank/DDBJ databases">
        <authorList>
            <person name="Sun Q."/>
            <person name="Mori K."/>
        </authorList>
    </citation>
    <scope>NUCLEOTIDE SEQUENCE [LARGE SCALE GENOMIC DNA]</scope>
    <source>
        <strain evidence="3 4">TISTR 2452</strain>
    </source>
</reference>
<dbReference type="PANTHER" id="PTHR31956">
    <property type="entry name" value="NON-SPECIFIC PHOSPHOLIPASE C4-RELATED"/>
    <property type="match status" value="1"/>
</dbReference>
<evidence type="ECO:0000256" key="2">
    <source>
        <dbReference type="SAM" id="SignalP"/>
    </source>
</evidence>
<sequence length="290" mass="32239">MRYKFALPFSIVLFGLISMSSVTGASIQAAGSGSQRSITQQPDHIVIVVEENHSYKEIKGNASAPYMNQLFDSGASLTNHYATRHPSQPNYLDLFSGSEQGVKGDGVPKTKFSTDNLGAELIRHGYTFAGYSEGLPRTGYNGPYDLKTGYARKHNPWVNFTNVPSSLNKPFTDFPSDYSKLPTVSFVIPNLAHDIHDGTIKEADQWLQTNLGRYVKWAKSHNSMLILTWDEDDLSAKNKIPTVLVGPMMKNTTVTQRTTHYSVLRTIEELYGLEYAGQSKYAKSLPVFKA</sequence>
<organism evidence="3 4">
    <name type="scientific">Paenibacillus aurantiacus</name>
    <dbReference type="NCBI Taxonomy" id="1936118"/>
    <lineage>
        <taxon>Bacteria</taxon>
        <taxon>Bacillati</taxon>
        <taxon>Bacillota</taxon>
        <taxon>Bacilli</taxon>
        <taxon>Bacillales</taxon>
        <taxon>Paenibacillaceae</taxon>
        <taxon>Paenibacillus</taxon>
    </lineage>
</organism>
<dbReference type="RefSeq" id="WP_377498271.1">
    <property type="nucleotide sequence ID" value="NZ_JBHMDO010000034.1"/>
</dbReference>
<evidence type="ECO:0000256" key="1">
    <source>
        <dbReference type="ARBA" id="ARBA00022801"/>
    </source>
</evidence>
<feature type="signal peptide" evidence="2">
    <location>
        <begin position="1"/>
        <end position="25"/>
    </location>
</feature>
<dbReference type="InterPro" id="IPR007312">
    <property type="entry name" value="Phosphoesterase"/>
</dbReference>
<dbReference type="SUPFAM" id="SSF53649">
    <property type="entry name" value="Alkaline phosphatase-like"/>
    <property type="match status" value="1"/>
</dbReference>
<keyword evidence="1" id="KW-0378">Hydrolase</keyword>
<accession>A0ABV5KTZ9</accession>
<evidence type="ECO:0000313" key="3">
    <source>
        <dbReference type="EMBL" id="MFB9328709.1"/>
    </source>
</evidence>
<dbReference type="EMBL" id="JBHMDO010000034">
    <property type="protein sequence ID" value="MFB9328709.1"/>
    <property type="molecule type" value="Genomic_DNA"/>
</dbReference>